<evidence type="ECO:0000313" key="2">
    <source>
        <dbReference type="Proteomes" id="UP000247810"/>
    </source>
</evidence>
<protein>
    <submittedName>
        <fullName evidence="1">Uncharacterized protein</fullName>
    </submittedName>
</protein>
<dbReference type="EMBL" id="KZ825879">
    <property type="protein sequence ID" value="PYH94118.1"/>
    <property type="molecule type" value="Genomic_DNA"/>
</dbReference>
<dbReference type="OrthoDB" id="10565568at2759"/>
<dbReference type="VEuPathDB" id="FungiDB:BO71DRAFT_240548"/>
<reference evidence="1 2" key="1">
    <citation type="submission" date="2018-02" db="EMBL/GenBank/DDBJ databases">
        <title>The genomes of Aspergillus section Nigri reveals drivers in fungal speciation.</title>
        <authorList>
            <consortium name="DOE Joint Genome Institute"/>
            <person name="Vesth T.C."/>
            <person name="Nybo J."/>
            <person name="Theobald S."/>
            <person name="Brandl J."/>
            <person name="Frisvad J.C."/>
            <person name="Nielsen K.F."/>
            <person name="Lyhne E.K."/>
            <person name="Kogle M.E."/>
            <person name="Kuo A."/>
            <person name="Riley R."/>
            <person name="Clum A."/>
            <person name="Nolan M."/>
            <person name="Lipzen A."/>
            <person name="Salamov A."/>
            <person name="Henrissat B."/>
            <person name="Wiebenga A."/>
            <person name="De vries R.P."/>
            <person name="Grigoriev I.V."/>
            <person name="Mortensen U.H."/>
            <person name="Andersen M.R."/>
            <person name="Baker S.E."/>
        </authorList>
    </citation>
    <scope>NUCLEOTIDE SEQUENCE [LARGE SCALE GENOMIC DNA]</scope>
    <source>
        <strain evidence="1 2">CBS 707.79</strain>
    </source>
</reference>
<dbReference type="Proteomes" id="UP000247810">
    <property type="component" value="Unassembled WGS sequence"/>
</dbReference>
<gene>
    <name evidence="1" type="ORF">BO71DRAFT_240548</name>
</gene>
<organism evidence="1 2">
    <name type="scientific">Aspergillus ellipticus CBS 707.79</name>
    <dbReference type="NCBI Taxonomy" id="1448320"/>
    <lineage>
        <taxon>Eukaryota</taxon>
        <taxon>Fungi</taxon>
        <taxon>Dikarya</taxon>
        <taxon>Ascomycota</taxon>
        <taxon>Pezizomycotina</taxon>
        <taxon>Eurotiomycetes</taxon>
        <taxon>Eurotiomycetidae</taxon>
        <taxon>Eurotiales</taxon>
        <taxon>Aspergillaceae</taxon>
        <taxon>Aspergillus</taxon>
        <taxon>Aspergillus subgen. Circumdati</taxon>
    </lineage>
</organism>
<name>A0A319E0U1_9EURO</name>
<proteinExistence type="predicted"/>
<accession>A0A319E0U1</accession>
<sequence>MYWSVPWRRHTLFIRQKKRGVGDRSNPSSASVRKTQKEKINIPLVCLQPPPPAPFQPGYIYLVRLLPFPGPLSLISPHSAPGDNSPASRPPFVAQAWFHLCDLSDQFSVPQQIHTERERKAYRRHYRHKEFPGCPLDTYLPHCWGTRKITRPCIPLPFPSLSQVPTHARSLNRGKAILRNYLVQYDRPRQLVQPIVLCDPC</sequence>
<keyword evidence="2" id="KW-1185">Reference proteome</keyword>
<dbReference type="AlphaFoldDB" id="A0A319E0U1"/>
<evidence type="ECO:0000313" key="1">
    <source>
        <dbReference type="EMBL" id="PYH94118.1"/>
    </source>
</evidence>